<reference evidence="2 3" key="1">
    <citation type="submission" date="2014-07" db="EMBL/GenBank/DDBJ databases">
        <authorList>
            <person name="McCorrison J."/>
            <person name="Sanka R."/>
            <person name="Torralba M."/>
            <person name="Gillis M."/>
            <person name="Haft D.H."/>
            <person name="Methe B."/>
            <person name="Sutton G."/>
            <person name="Nelson K.E."/>
        </authorList>
    </citation>
    <scope>NUCLEOTIDE SEQUENCE [LARGE SCALE GENOMIC DNA]</scope>
    <source>
        <strain evidence="2 3">DNF00853</strain>
    </source>
</reference>
<evidence type="ECO:0000313" key="3">
    <source>
        <dbReference type="Proteomes" id="UP000029556"/>
    </source>
</evidence>
<evidence type="ECO:0008006" key="4">
    <source>
        <dbReference type="Google" id="ProtNLM"/>
    </source>
</evidence>
<feature type="chain" id="PRO_5001915393" description="Lipocalin-like domain-containing protein" evidence="1">
    <location>
        <begin position="25"/>
        <end position="176"/>
    </location>
</feature>
<accession>A0A095ZEQ8</accession>
<name>A0A095ZEQ8_9BACT</name>
<comment type="caution">
    <text evidence="2">The sequence shown here is derived from an EMBL/GenBank/DDBJ whole genome shotgun (WGS) entry which is preliminary data.</text>
</comment>
<evidence type="ECO:0000256" key="1">
    <source>
        <dbReference type="SAM" id="SignalP"/>
    </source>
</evidence>
<organism evidence="2 3">
    <name type="scientific">Hoylesella buccalis DNF00853</name>
    <dbReference type="NCBI Taxonomy" id="1401074"/>
    <lineage>
        <taxon>Bacteria</taxon>
        <taxon>Pseudomonadati</taxon>
        <taxon>Bacteroidota</taxon>
        <taxon>Bacteroidia</taxon>
        <taxon>Bacteroidales</taxon>
        <taxon>Prevotellaceae</taxon>
        <taxon>Hoylesella</taxon>
    </lineage>
</organism>
<feature type="signal peptide" evidence="1">
    <location>
        <begin position="1"/>
        <end position="24"/>
    </location>
</feature>
<keyword evidence="1" id="KW-0732">Signal</keyword>
<sequence>MKKMMKLLPIVLMALFTVSVTSCSDDNDYYYEDPYDNSQDVLYEMAQTLRGHWTGKTAARFKDPDGLLREEVYDTDIEFDMYDSKSRNGRGRQVDYFNGEVAYDRTFSWAIDSRSGDIIITYDGENGKKFQMIIDFDDMKLDDHTFSGVMVGTGESDEFSYTRYTYAKKVMMDFEE</sequence>
<dbReference type="OrthoDB" id="1078253at2"/>
<dbReference type="EMBL" id="JRNN01000095">
    <property type="protein sequence ID" value="KGF33163.1"/>
    <property type="molecule type" value="Genomic_DNA"/>
</dbReference>
<protein>
    <recommendedName>
        <fullName evidence="4">Lipocalin-like domain-containing protein</fullName>
    </recommendedName>
</protein>
<dbReference type="Proteomes" id="UP000029556">
    <property type="component" value="Unassembled WGS sequence"/>
</dbReference>
<evidence type="ECO:0000313" key="2">
    <source>
        <dbReference type="EMBL" id="KGF33163.1"/>
    </source>
</evidence>
<gene>
    <name evidence="2" type="ORF">HMPREF2137_12145</name>
</gene>
<dbReference type="AlphaFoldDB" id="A0A095ZEQ8"/>
<proteinExistence type="predicted"/>
<dbReference type="PROSITE" id="PS51257">
    <property type="entry name" value="PROKAR_LIPOPROTEIN"/>
    <property type="match status" value="1"/>
</dbReference>